<dbReference type="Proteomes" id="UP000218811">
    <property type="component" value="Unassembled WGS sequence"/>
</dbReference>
<reference evidence="2 3" key="1">
    <citation type="journal article" date="2012" name="Science">
        <title>The Paleozoic origin of enzymatic lignin decomposition reconstructed from 31 fungal genomes.</title>
        <authorList>
            <person name="Floudas D."/>
            <person name="Binder M."/>
            <person name="Riley R."/>
            <person name="Barry K."/>
            <person name="Blanchette R.A."/>
            <person name="Henrissat B."/>
            <person name="Martinez A.T."/>
            <person name="Otillar R."/>
            <person name="Spatafora J.W."/>
            <person name="Yadav J.S."/>
            <person name="Aerts A."/>
            <person name="Benoit I."/>
            <person name="Boyd A."/>
            <person name="Carlson A."/>
            <person name="Copeland A."/>
            <person name="Coutinho P.M."/>
            <person name="de Vries R.P."/>
            <person name="Ferreira P."/>
            <person name="Findley K."/>
            <person name="Foster B."/>
            <person name="Gaskell J."/>
            <person name="Glotzer D."/>
            <person name="Gorecki P."/>
            <person name="Heitman J."/>
            <person name="Hesse C."/>
            <person name="Hori C."/>
            <person name="Igarashi K."/>
            <person name="Jurgens J.A."/>
            <person name="Kallen N."/>
            <person name="Kersten P."/>
            <person name="Kohler A."/>
            <person name="Kuees U."/>
            <person name="Kumar T.K.A."/>
            <person name="Kuo A."/>
            <person name="LaButti K."/>
            <person name="Larrondo L.F."/>
            <person name="Lindquist E."/>
            <person name="Ling A."/>
            <person name="Lombard V."/>
            <person name="Lucas S."/>
            <person name="Lundell T."/>
            <person name="Martin R."/>
            <person name="McLaughlin D.J."/>
            <person name="Morgenstern I."/>
            <person name="Morin E."/>
            <person name="Murat C."/>
            <person name="Nagy L.G."/>
            <person name="Nolan M."/>
            <person name="Ohm R.A."/>
            <person name="Patyshakuliyeva A."/>
            <person name="Rokas A."/>
            <person name="Ruiz-Duenas F.J."/>
            <person name="Sabat G."/>
            <person name="Salamov A."/>
            <person name="Samejima M."/>
            <person name="Schmutz J."/>
            <person name="Slot J.C."/>
            <person name="St John F."/>
            <person name="Stenlid J."/>
            <person name="Sun H."/>
            <person name="Sun S."/>
            <person name="Syed K."/>
            <person name="Tsang A."/>
            <person name="Wiebenga A."/>
            <person name="Young D."/>
            <person name="Pisabarro A."/>
            <person name="Eastwood D.C."/>
            <person name="Martin F."/>
            <person name="Cullen D."/>
            <person name="Grigoriev I.V."/>
            <person name="Hibbett D.S."/>
        </authorList>
    </citation>
    <scope>NUCLEOTIDE SEQUENCE [LARGE SCALE GENOMIC DNA]</scope>
    <source>
        <strain evidence="2 3">MD-104</strain>
    </source>
</reference>
<proteinExistence type="predicted"/>
<organism evidence="2 3">
    <name type="scientific">Wolfiporia cocos (strain MD-104)</name>
    <name type="common">Brown rot fungus</name>
    <dbReference type="NCBI Taxonomy" id="742152"/>
    <lineage>
        <taxon>Eukaryota</taxon>
        <taxon>Fungi</taxon>
        <taxon>Dikarya</taxon>
        <taxon>Basidiomycota</taxon>
        <taxon>Agaricomycotina</taxon>
        <taxon>Agaricomycetes</taxon>
        <taxon>Polyporales</taxon>
        <taxon>Phaeolaceae</taxon>
        <taxon>Wolfiporia</taxon>
    </lineage>
</organism>
<evidence type="ECO:0000313" key="2">
    <source>
        <dbReference type="EMBL" id="PCH41879.1"/>
    </source>
</evidence>
<feature type="region of interest" description="Disordered" evidence="1">
    <location>
        <begin position="65"/>
        <end position="88"/>
    </location>
</feature>
<name>A0A2H3JSS3_WOLCO</name>
<evidence type="ECO:0000256" key="1">
    <source>
        <dbReference type="SAM" id="MobiDB-lite"/>
    </source>
</evidence>
<gene>
    <name evidence="2" type="ORF">WOLCODRAFT_151918</name>
</gene>
<protein>
    <submittedName>
        <fullName evidence="2">Uncharacterized protein</fullName>
    </submittedName>
</protein>
<accession>A0A2H3JSS3</accession>
<sequence length="116" mass="12775">MSPKAIFDLTRVHGDTWRVSRSLEYAEPAACWPACKQKGDSIPLVPVALPSLCGASALNAGDGRVPAADLSDGRHHPRRPAGICSPHREQSVNADRRWSLFGGPRPRVITPAWWRW</sequence>
<keyword evidence="3" id="KW-1185">Reference proteome</keyword>
<dbReference type="EMBL" id="KB468124">
    <property type="protein sequence ID" value="PCH41879.1"/>
    <property type="molecule type" value="Genomic_DNA"/>
</dbReference>
<dbReference type="AlphaFoldDB" id="A0A2H3JSS3"/>
<evidence type="ECO:0000313" key="3">
    <source>
        <dbReference type="Proteomes" id="UP000218811"/>
    </source>
</evidence>